<name>A0AAD3CU62_9STRA</name>
<comment type="subcellular location">
    <subcellularLocation>
        <location evidence="1">Membrane</location>
        <topology evidence="1">Multi-pass membrane protein</topology>
    </subcellularLocation>
</comment>
<evidence type="ECO:0008006" key="9">
    <source>
        <dbReference type="Google" id="ProtNLM"/>
    </source>
</evidence>
<gene>
    <name evidence="7" type="ORF">CTEN210_08778</name>
</gene>
<feature type="compositionally biased region" description="Acidic residues" evidence="5">
    <location>
        <begin position="364"/>
        <end position="374"/>
    </location>
</feature>
<evidence type="ECO:0000256" key="3">
    <source>
        <dbReference type="ARBA" id="ARBA00022989"/>
    </source>
</evidence>
<feature type="transmembrane region" description="Helical" evidence="6">
    <location>
        <begin position="137"/>
        <end position="158"/>
    </location>
</feature>
<feature type="transmembrane region" description="Helical" evidence="6">
    <location>
        <begin position="113"/>
        <end position="131"/>
    </location>
</feature>
<sequence>MQPRAIPRTNSIESQVDNLTKNTMSTETTKTNNVRLIKLGVLCILCLQNSCFTVLRRYSQGVLKENYSKHEVLLFGEVVKMIFSAYVISTQKRNDSSSFTKHMTKLTFTAQKMYALSLIYGLMNILSYVALRNVSAGIFTICAQLKILTTASFSTLMLNRRYSLTKWRALFTLIIGVLLFSEPIWNTSESLASNKDGNVLLGSAAVLTEVTLSGFASIYFEKVIKTDTSQQLNIWERNFQLALGSFPVYLAFMIADGGGEAGLGGGWSMVTFALGILGAAGGLLVALSIKYGDAILKTLATTGAIILSSVLDHMFLSGPLDTKMVLSGCIVITSIFNYSFDATPQSQSIPPHSSNSLTSKKEDDNEVSSEDEESQSLLANLSKDDK</sequence>
<dbReference type="GO" id="GO:0015165">
    <property type="term" value="F:pyrimidine nucleotide-sugar transmembrane transporter activity"/>
    <property type="evidence" value="ECO:0007669"/>
    <property type="project" value="InterPro"/>
</dbReference>
<protein>
    <recommendedName>
        <fullName evidence="9">UDP-galactose transporter</fullName>
    </recommendedName>
</protein>
<feature type="region of interest" description="Disordered" evidence="5">
    <location>
        <begin position="345"/>
        <end position="386"/>
    </location>
</feature>
<dbReference type="PIRSF" id="PIRSF005799">
    <property type="entry name" value="UDP-gal_transpt"/>
    <property type="match status" value="1"/>
</dbReference>
<evidence type="ECO:0000256" key="5">
    <source>
        <dbReference type="SAM" id="MobiDB-lite"/>
    </source>
</evidence>
<dbReference type="AlphaFoldDB" id="A0AAD3CU62"/>
<evidence type="ECO:0000313" key="8">
    <source>
        <dbReference type="Proteomes" id="UP001054902"/>
    </source>
</evidence>
<reference evidence="7 8" key="1">
    <citation type="journal article" date="2021" name="Sci. Rep.">
        <title>The genome of the diatom Chaetoceros tenuissimus carries an ancient integrated fragment of an extant virus.</title>
        <authorList>
            <person name="Hongo Y."/>
            <person name="Kimura K."/>
            <person name="Takaki Y."/>
            <person name="Yoshida Y."/>
            <person name="Baba S."/>
            <person name="Kobayashi G."/>
            <person name="Nagasaki K."/>
            <person name="Hano T."/>
            <person name="Tomaru Y."/>
        </authorList>
    </citation>
    <scope>NUCLEOTIDE SEQUENCE [LARGE SCALE GENOMIC DNA]</scope>
    <source>
        <strain evidence="7 8">NIES-3715</strain>
    </source>
</reference>
<feature type="transmembrane region" description="Helical" evidence="6">
    <location>
        <begin position="170"/>
        <end position="187"/>
    </location>
</feature>
<dbReference type="EMBL" id="BLLK01000045">
    <property type="protein sequence ID" value="GFH52302.1"/>
    <property type="molecule type" value="Genomic_DNA"/>
</dbReference>
<evidence type="ECO:0000256" key="4">
    <source>
        <dbReference type="ARBA" id="ARBA00023136"/>
    </source>
</evidence>
<feature type="transmembrane region" description="Helical" evidence="6">
    <location>
        <begin position="241"/>
        <end position="259"/>
    </location>
</feature>
<dbReference type="InterPro" id="IPR037185">
    <property type="entry name" value="EmrE-like"/>
</dbReference>
<keyword evidence="8" id="KW-1185">Reference proteome</keyword>
<feature type="compositionally biased region" description="Polar residues" evidence="5">
    <location>
        <begin position="345"/>
        <end position="358"/>
    </location>
</feature>
<dbReference type="SUPFAM" id="SSF103481">
    <property type="entry name" value="Multidrug resistance efflux transporter EmrE"/>
    <property type="match status" value="1"/>
</dbReference>
<dbReference type="GO" id="GO:0000139">
    <property type="term" value="C:Golgi membrane"/>
    <property type="evidence" value="ECO:0007669"/>
    <property type="project" value="InterPro"/>
</dbReference>
<evidence type="ECO:0000313" key="7">
    <source>
        <dbReference type="EMBL" id="GFH52302.1"/>
    </source>
</evidence>
<feature type="transmembrane region" description="Helical" evidence="6">
    <location>
        <begin position="199"/>
        <end position="220"/>
    </location>
</feature>
<comment type="caution">
    <text evidence="7">The sequence shown here is derived from an EMBL/GenBank/DDBJ whole genome shotgun (WGS) entry which is preliminary data.</text>
</comment>
<keyword evidence="3 6" id="KW-1133">Transmembrane helix</keyword>
<dbReference type="InterPro" id="IPR007271">
    <property type="entry name" value="Nuc_sug_transpt"/>
</dbReference>
<evidence type="ECO:0000256" key="6">
    <source>
        <dbReference type="SAM" id="Phobius"/>
    </source>
</evidence>
<keyword evidence="2 6" id="KW-0812">Transmembrane</keyword>
<evidence type="ECO:0000256" key="2">
    <source>
        <dbReference type="ARBA" id="ARBA00022692"/>
    </source>
</evidence>
<dbReference type="PANTHER" id="PTHR10231">
    <property type="entry name" value="NUCLEOTIDE-SUGAR TRANSMEMBRANE TRANSPORTER"/>
    <property type="match status" value="1"/>
</dbReference>
<feature type="transmembrane region" description="Helical" evidence="6">
    <location>
        <begin position="294"/>
        <end position="316"/>
    </location>
</feature>
<feature type="transmembrane region" description="Helical" evidence="6">
    <location>
        <begin position="265"/>
        <end position="287"/>
    </location>
</feature>
<proteinExistence type="predicted"/>
<keyword evidence="4 6" id="KW-0472">Membrane</keyword>
<accession>A0AAD3CU62</accession>
<dbReference type="Pfam" id="PF04142">
    <property type="entry name" value="Nuc_sug_transp"/>
    <property type="match status" value="1"/>
</dbReference>
<organism evidence="7 8">
    <name type="scientific">Chaetoceros tenuissimus</name>
    <dbReference type="NCBI Taxonomy" id="426638"/>
    <lineage>
        <taxon>Eukaryota</taxon>
        <taxon>Sar</taxon>
        <taxon>Stramenopiles</taxon>
        <taxon>Ochrophyta</taxon>
        <taxon>Bacillariophyta</taxon>
        <taxon>Coscinodiscophyceae</taxon>
        <taxon>Chaetocerotophycidae</taxon>
        <taxon>Chaetocerotales</taxon>
        <taxon>Chaetocerotaceae</taxon>
        <taxon>Chaetoceros</taxon>
    </lineage>
</organism>
<evidence type="ECO:0000256" key="1">
    <source>
        <dbReference type="ARBA" id="ARBA00004141"/>
    </source>
</evidence>
<dbReference type="NCBIfam" id="TIGR00803">
    <property type="entry name" value="nst"/>
    <property type="match status" value="1"/>
</dbReference>
<dbReference type="Proteomes" id="UP001054902">
    <property type="component" value="Unassembled WGS sequence"/>
</dbReference>